<dbReference type="OrthoDB" id="7205533at2"/>
<evidence type="ECO:0000256" key="1">
    <source>
        <dbReference type="ARBA" id="ARBA00022679"/>
    </source>
</evidence>
<dbReference type="RefSeq" id="WP_007012920.1">
    <property type="nucleotide sequence ID" value="NZ_AGFM01000028.1"/>
</dbReference>
<reference evidence="4 5" key="1">
    <citation type="journal article" date="2012" name="J. Bacteriol.">
        <title>Genome sequence of benzo(a)pyrene-degrading bacterium Novosphingobium pentaromativorans US6-1.</title>
        <authorList>
            <person name="Luo Y.R."/>
            <person name="Kang S.G."/>
            <person name="Kim S.J."/>
            <person name="Kim M.R."/>
            <person name="Li N."/>
            <person name="Lee J.H."/>
            <person name="Kwon K.K."/>
        </authorList>
    </citation>
    <scope>NUCLEOTIDE SEQUENCE [LARGE SCALE GENOMIC DNA]</scope>
    <source>
        <strain evidence="4 5">US6-1</strain>
    </source>
</reference>
<evidence type="ECO:0000313" key="5">
    <source>
        <dbReference type="Proteomes" id="UP000004030"/>
    </source>
</evidence>
<dbReference type="Pfam" id="PF00583">
    <property type="entry name" value="Acetyltransf_1"/>
    <property type="match status" value="1"/>
</dbReference>
<comment type="caution">
    <text evidence="4">The sequence shown here is derived from an EMBL/GenBank/DDBJ whole genome shotgun (WGS) entry which is preliminary data.</text>
</comment>
<dbReference type="InterPro" id="IPR016181">
    <property type="entry name" value="Acyl_CoA_acyltransferase"/>
</dbReference>
<proteinExistence type="predicted"/>
<dbReference type="InterPro" id="IPR000182">
    <property type="entry name" value="GNAT_dom"/>
</dbReference>
<keyword evidence="1 4" id="KW-0808">Transferase</keyword>
<dbReference type="eggNOG" id="COG0456">
    <property type="taxonomic scope" value="Bacteria"/>
</dbReference>
<dbReference type="InterPro" id="IPR050832">
    <property type="entry name" value="Bact_Acetyltransf"/>
</dbReference>
<dbReference type="Proteomes" id="UP000004030">
    <property type="component" value="Unassembled WGS sequence"/>
</dbReference>
<protein>
    <submittedName>
        <fullName evidence="4">GCN5-related N-acetyltransferase</fullName>
    </submittedName>
</protein>
<dbReference type="STRING" id="1088721.JI59_10060"/>
<evidence type="ECO:0000259" key="3">
    <source>
        <dbReference type="PROSITE" id="PS51186"/>
    </source>
</evidence>
<dbReference type="PATRIC" id="fig|1088721.3.peg.1983"/>
<evidence type="ECO:0000256" key="2">
    <source>
        <dbReference type="ARBA" id="ARBA00023315"/>
    </source>
</evidence>
<feature type="domain" description="N-acetyltransferase" evidence="3">
    <location>
        <begin position="7"/>
        <end position="173"/>
    </location>
</feature>
<sequence>MDDIPIWRIRQAGPDDAEALSLIGSATFLESFAGIVDGSGIVSHCVHQHSAETYRAYLAKGAKAWLAEVEPGHAPVGYAMVCAPELELAQEGDLELKRIYMLSRYQGTVLASALMQAVAAATPGHTRLLLGVKEDNHRALSFYAKHGFETIGTRRFDVGGKTYDDFVLARVLTPVPAQ</sequence>
<keyword evidence="2" id="KW-0012">Acyltransferase</keyword>
<name>G6ECD4_9SPHN</name>
<accession>G6ECD4</accession>
<dbReference type="Gene3D" id="3.40.630.30">
    <property type="match status" value="1"/>
</dbReference>
<dbReference type="PROSITE" id="PS51186">
    <property type="entry name" value="GNAT"/>
    <property type="match status" value="1"/>
</dbReference>
<dbReference type="GO" id="GO:0016747">
    <property type="term" value="F:acyltransferase activity, transferring groups other than amino-acyl groups"/>
    <property type="evidence" value="ECO:0007669"/>
    <property type="project" value="InterPro"/>
</dbReference>
<dbReference type="KEGG" id="npn:JI59_10060"/>
<dbReference type="PANTHER" id="PTHR43877">
    <property type="entry name" value="AMINOALKYLPHOSPHONATE N-ACETYLTRANSFERASE-RELATED-RELATED"/>
    <property type="match status" value="1"/>
</dbReference>
<dbReference type="SUPFAM" id="SSF55729">
    <property type="entry name" value="Acyl-CoA N-acyltransferases (Nat)"/>
    <property type="match status" value="1"/>
</dbReference>
<dbReference type="EMBL" id="AGFM01000028">
    <property type="protein sequence ID" value="EHJ61069.1"/>
    <property type="molecule type" value="Genomic_DNA"/>
</dbReference>
<keyword evidence="5" id="KW-1185">Reference proteome</keyword>
<dbReference type="AlphaFoldDB" id="G6ECD4"/>
<evidence type="ECO:0000313" key="4">
    <source>
        <dbReference type="EMBL" id="EHJ61069.1"/>
    </source>
</evidence>
<organism evidence="4 5">
    <name type="scientific">Novosphingobium pentaromativorans US6-1</name>
    <dbReference type="NCBI Taxonomy" id="1088721"/>
    <lineage>
        <taxon>Bacteria</taxon>
        <taxon>Pseudomonadati</taxon>
        <taxon>Pseudomonadota</taxon>
        <taxon>Alphaproteobacteria</taxon>
        <taxon>Sphingomonadales</taxon>
        <taxon>Sphingomonadaceae</taxon>
        <taxon>Novosphingobium</taxon>
    </lineage>
</organism>
<dbReference type="PANTHER" id="PTHR43877:SF1">
    <property type="entry name" value="ACETYLTRANSFERASE"/>
    <property type="match status" value="1"/>
</dbReference>
<gene>
    <name evidence="4" type="ORF">NSU_2005</name>
</gene>